<comment type="caution">
    <text evidence="2">The sequence shown here is derived from an EMBL/GenBank/DDBJ whole genome shotgun (WGS) entry which is preliminary data.</text>
</comment>
<accession>X0TGD1</accession>
<name>X0TGD1_9ZZZZ</name>
<dbReference type="PANTHER" id="PTHR34989:SF1">
    <property type="entry name" value="PROTEIN HDED"/>
    <property type="match status" value="1"/>
</dbReference>
<protein>
    <recommendedName>
        <fullName evidence="3">HdeD family acid-resistance protein</fullName>
    </recommendedName>
</protein>
<evidence type="ECO:0008006" key="3">
    <source>
        <dbReference type="Google" id="ProtNLM"/>
    </source>
</evidence>
<feature type="transmembrane region" description="Helical" evidence="1">
    <location>
        <begin position="61"/>
        <end position="80"/>
    </location>
</feature>
<evidence type="ECO:0000256" key="1">
    <source>
        <dbReference type="SAM" id="Phobius"/>
    </source>
</evidence>
<dbReference type="EMBL" id="BARS01010322">
    <property type="protein sequence ID" value="GAF92269.1"/>
    <property type="molecule type" value="Genomic_DNA"/>
</dbReference>
<dbReference type="GO" id="GO:0005886">
    <property type="term" value="C:plasma membrane"/>
    <property type="evidence" value="ECO:0007669"/>
    <property type="project" value="TreeGrafter"/>
</dbReference>
<gene>
    <name evidence="2" type="ORF">S01H1_19170</name>
</gene>
<keyword evidence="1" id="KW-0472">Membrane</keyword>
<feature type="transmembrane region" description="Helical" evidence="1">
    <location>
        <begin position="31"/>
        <end position="49"/>
    </location>
</feature>
<dbReference type="AlphaFoldDB" id="X0TGD1"/>
<dbReference type="InterPro" id="IPR005325">
    <property type="entry name" value="DUF308_memb"/>
</dbReference>
<feature type="transmembrane region" description="Helical" evidence="1">
    <location>
        <begin position="112"/>
        <end position="135"/>
    </location>
</feature>
<proteinExistence type="predicted"/>
<feature type="non-terminal residue" evidence="2">
    <location>
        <position position="140"/>
    </location>
</feature>
<keyword evidence="1" id="KW-0812">Transmembrane</keyword>
<evidence type="ECO:0000313" key="2">
    <source>
        <dbReference type="EMBL" id="GAF92269.1"/>
    </source>
</evidence>
<keyword evidence="1" id="KW-1133">Transmembrane helix</keyword>
<sequence length="140" mass="14965">MALAVFLGWMLIIAGVVQVISLIGTTKVPNFWLQLVSAVLAVVIGFLFVKNPGAGVSNLTLLLIVFFMVEGMSKVVFSLSVRLLPMWGWVLASGVLGILIAFYLLSNPTLSLVTLGLFIGVQLISEGVAIGSMAWRARNS</sequence>
<dbReference type="Pfam" id="PF03729">
    <property type="entry name" value="DUF308"/>
    <property type="match status" value="2"/>
</dbReference>
<dbReference type="PANTHER" id="PTHR34989">
    <property type="entry name" value="PROTEIN HDED"/>
    <property type="match status" value="1"/>
</dbReference>
<organism evidence="2">
    <name type="scientific">marine sediment metagenome</name>
    <dbReference type="NCBI Taxonomy" id="412755"/>
    <lineage>
        <taxon>unclassified sequences</taxon>
        <taxon>metagenomes</taxon>
        <taxon>ecological metagenomes</taxon>
    </lineage>
</organism>
<reference evidence="2" key="1">
    <citation type="journal article" date="2014" name="Front. Microbiol.">
        <title>High frequency of phylogenetically diverse reductive dehalogenase-homologous genes in deep subseafloor sedimentary metagenomes.</title>
        <authorList>
            <person name="Kawai M."/>
            <person name="Futagami T."/>
            <person name="Toyoda A."/>
            <person name="Takaki Y."/>
            <person name="Nishi S."/>
            <person name="Hori S."/>
            <person name="Arai W."/>
            <person name="Tsubouchi T."/>
            <person name="Morono Y."/>
            <person name="Uchiyama I."/>
            <person name="Ito T."/>
            <person name="Fujiyama A."/>
            <person name="Inagaki F."/>
            <person name="Takami H."/>
        </authorList>
    </citation>
    <scope>NUCLEOTIDE SEQUENCE</scope>
    <source>
        <strain evidence="2">Expedition CK06-06</strain>
    </source>
</reference>
<dbReference type="InterPro" id="IPR052712">
    <property type="entry name" value="Acid_resist_chaperone_HdeD"/>
</dbReference>
<feature type="transmembrane region" description="Helical" evidence="1">
    <location>
        <begin position="86"/>
        <end position="105"/>
    </location>
</feature>